<sequence>MFRALQPPQNALSPHAASAVTSTTIHCRRPCLLFPRSVTAKRSHCRSFAVKSTTSFGDYFGFPFAKYSSTQFGHGVFSKVFSTRVAGSGNQKERSKAVLVRGKENDESVISDDASIDVDNVASGKSLGDEKKGSSRTASGKEEDAKTAKKKTVKKKKKPSLSKKVSAASISAQEECVAEVSGKSSKGKKKKVSKNDTNTVVIQKSSIESATEETQDNSASVEDVLKKRNGNSSLIEETKPLWNFTYKPLYPPSGKSVVVVESVTKAKVIKGYLGDMYEVLPSYGHVRDLAARSGSVRPDEDFSMVWEVPSPAWTHLKSINVALSGYIFPPLTPLASVFGSIGLLW</sequence>
<dbReference type="InterPro" id="IPR023405">
    <property type="entry name" value="Topo_IA_core_domain"/>
</dbReference>
<gene>
    <name evidence="2" type="ORF">AYBTSS11_LOCUS24265</name>
</gene>
<dbReference type="GO" id="GO:0003677">
    <property type="term" value="F:DNA binding"/>
    <property type="evidence" value="ECO:0007669"/>
    <property type="project" value="InterPro"/>
</dbReference>
<dbReference type="GO" id="GO:0003917">
    <property type="term" value="F:DNA topoisomerase type I (single strand cut, ATP-independent) activity"/>
    <property type="evidence" value="ECO:0007669"/>
    <property type="project" value="InterPro"/>
</dbReference>
<dbReference type="SUPFAM" id="SSF56712">
    <property type="entry name" value="Prokaryotic type I DNA topoisomerase"/>
    <property type="match status" value="1"/>
</dbReference>
<protein>
    <recommendedName>
        <fullName evidence="4">DNA topoisomerase I</fullName>
    </recommendedName>
</protein>
<reference evidence="2" key="1">
    <citation type="submission" date="2023-10" db="EMBL/GenBank/DDBJ databases">
        <authorList>
            <person name="Domelevo Entfellner J.-B."/>
        </authorList>
    </citation>
    <scope>NUCLEOTIDE SEQUENCE</scope>
</reference>
<dbReference type="PANTHER" id="PTHR42785:SF1">
    <property type="entry name" value="DNA TOPOISOMERASE"/>
    <property type="match status" value="1"/>
</dbReference>
<feature type="region of interest" description="Disordered" evidence="1">
    <location>
        <begin position="121"/>
        <end position="165"/>
    </location>
</feature>
<evidence type="ECO:0000256" key="1">
    <source>
        <dbReference type="SAM" id="MobiDB-lite"/>
    </source>
</evidence>
<organism evidence="2 3">
    <name type="scientific">Sphenostylis stenocarpa</name>
    <dbReference type="NCBI Taxonomy" id="92480"/>
    <lineage>
        <taxon>Eukaryota</taxon>
        <taxon>Viridiplantae</taxon>
        <taxon>Streptophyta</taxon>
        <taxon>Embryophyta</taxon>
        <taxon>Tracheophyta</taxon>
        <taxon>Spermatophyta</taxon>
        <taxon>Magnoliopsida</taxon>
        <taxon>eudicotyledons</taxon>
        <taxon>Gunneridae</taxon>
        <taxon>Pentapetalae</taxon>
        <taxon>rosids</taxon>
        <taxon>fabids</taxon>
        <taxon>Fabales</taxon>
        <taxon>Fabaceae</taxon>
        <taxon>Papilionoideae</taxon>
        <taxon>50 kb inversion clade</taxon>
        <taxon>NPAAA clade</taxon>
        <taxon>indigoferoid/millettioid clade</taxon>
        <taxon>Phaseoleae</taxon>
        <taxon>Sphenostylis</taxon>
    </lineage>
</organism>
<dbReference type="AlphaFoldDB" id="A0AA86VNY9"/>
<dbReference type="GO" id="GO:0006265">
    <property type="term" value="P:DNA topological change"/>
    <property type="evidence" value="ECO:0007669"/>
    <property type="project" value="InterPro"/>
</dbReference>
<evidence type="ECO:0008006" key="4">
    <source>
        <dbReference type="Google" id="ProtNLM"/>
    </source>
</evidence>
<feature type="compositionally biased region" description="Basic residues" evidence="1">
    <location>
        <begin position="148"/>
        <end position="161"/>
    </location>
</feature>
<keyword evidence="3" id="KW-1185">Reference proteome</keyword>
<dbReference type="Gramene" id="rna-AYBTSS11_LOCUS24265">
    <property type="protein sequence ID" value="CAJ1972216.1"/>
    <property type="gene ID" value="gene-AYBTSS11_LOCUS24265"/>
</dbReference>
<feature type="region of interest" description="Disordered" evidence="1">
    <location>
        <begin position="176"/>
        <end position="195"/>
    </location>
</feature>
<dbReference type="InterPro" id="IPR000380">
    <property type="entry name" value="Topo_IA"/>
</dbReference>
<accession>A0AA86VNY9</accession>
<proteinExistence type="predicted"/>
<dbReference type="EMBL" id="OY731405">
    <property type="protein sequence ID" value="CAJ1972216.1"/>
    <property type="molecule type" value="Genomic_DNA"/>
</dbReference>
<evidence type="ECO:0000313" key="3">
    <source>
        <dbReference type="Proteomes" id="UP001189624"/>
    </source>
</evidence>
<dbReference type="Proteomes" id="UP001189624">
    <property type="component" value="Chromosome 8"/>
</dbReference>
<name>A0AA86VNY9_9FABA</name>
<feature type="compositionally biased region" description="Basic and acidic residues" evidence="1">
    <location>
        <begin position="127"/>
        <end position="147"/>
    </location>
</feature>
<dbReference type="Gene3D" id="3.40.50.140">
    <property type="match status" value="1"/>
</dbReference>
<dbReference type="PANTHER" id="PTHR42785">
    <property type="entry name" value="DNA TOPOISOMERASE, TYPE IA, CORE"/>
    <property type="match status" value="1"/>
</dbReference>
<evidence type="ECO:0000313" key="2">
    <source>
        <dbReference type="EMBL" id="CAJ1972216.1"/>
    </source>
</evidence>